<dbReference type="AlphaFoldDB" id="A0A1A9ABS2"/>
<accession>A0A1A9ABS2</accession>
<dbReference type="CDD" id="cd15482">
    <property type="entry name" value="Sialidase_non-viral"/>
    <property type="match status" value="1"/>
</dbReference>
<protein>
    <recommendedName>
        <fullName evidence="5">Exo-alpha-sialidase</fullName>
    </recommendedName>
</protein>
<dbReference type="Gene3D" id="2.130.10.10">
    <property type="entry name" value="YVTN repeat-like/Quinoprotein amine dehydrogenase"/>
    <property type="match status" value="1"/>
</dbReference>
<feature type="chain" id="PRO_5039419296" description="Exo-alpha-sialidase" evidence="2">
    <location>
        <begin position="20"/>
        <end position="366"/>
    </location>
</feature>
<keyword evidence="2" id="KW-0732">Signal</keyword>
<dbReference type="PATRIC" id="fig|299146.4.peg.5038"/>
<feature type="region of interest" description="Disordered" evidence="1">
    <location>
        <begin position="26"/>
        <end position="45"/>
    </location>
</feature>
<proteinExistence type="predicted"/>
<name>A0A1A9ABS2_9ACTN</name>
<dbReference type="EMBL" id="LT594324">
    <property type="protein sequence ID" value="SBT53647.1"/>
    <property type="molecule type" value="Genomic_DNA"/>
</dbReference>
<evidence type="ECO:0000256" key="2">
    <source>
        <dbReference type="SAM" id="SignalP"/>
    </source>
</evidence>
<dbReference type="InterPro" id="IPR036278">
    <property type="entry name" value="Sialidase_sf"/>
</dbReference>
<feature type="signal peptide" evidence="2">
    <location>
        <begin position="1"/>
        <end position="19"/>
    </location>
</feature>
<dbReference type="InterPro" id="IPR015943">
    <property type="entry name" value="WD40/YVTN_repeat-like_dom_sf"/>
</dbReference>
<evidence type="ECO:0000313" key="3">
    <source>
        <dbReference type="EMBL" id="SBT53647.1"/>
    </source>
</evidence>
<sequence>MNRRPGCVVALLLMVPVLAACSIGDVRRPPPDRTSASPGPVVTASARPPVADVHEARLVRVAVPDRYDPPFIEFVDAEQAYALFATCDGRPPGRDCPALLFATQDGGRSWKPLRHPRSVAEDQQLYAPKGLLVLAAEPFGWYASTDDGVTFTHYPGVARPPVLVGADGRFQLTQDSGRVARWDGRRLRPLPAQPDLPTVNTVREAGDLLVAAGATDGRPYAALSTDQGRTWQRSPVPAPDGEVGVLRVMPAPGGEVWLIGERPDRTGFPALWQYRGNWELVRAAGHPDEMRSAAPVGDGRVAVTGPDGVGVVVDGRYERVNWPVGPEHYLYLLDDGTLVARAPDEIVLAVGPVGARRWIRVALVGD</sequence>
<evidence type="ECO:0000256" key="1">
    <source>
        <dbReference type="SAM" id="MobiDB-lite"/>
    </source>
</evidence>
<dbReference type="PROSITE" id="PS51257">
    <property type="entry name" value="PROKAR_LIPOPROTEIN"/>
    <property type="match status" value="1"/>
</dbReference>
<dbReference type="SUPFAM" id="SSF50939">
    <property type="entry name" value="Sialidases"/>
    <property type="match status" value="1"/>
</dbReference>
<keyword evidence="4" id="KW-1185">Reference proteome</keyword>
<reference evidence="3 4" key="1">
    <citation type="submission" date="2016-06" db="EMBL/GenBank/DDBJ databases">
        <authorList>
            <person name="Kjaerup R.B."/>
            <person name="Dalgaard T.S."/>
            <person name="Juul-Madsen H.R."/>
        </authorList>
    </citation>
    <scope>NUCLEOTIDE SEQUENCE [LARGE SCALE GENOMIC DNA]</scope>
    <source>
        <strain evidence="3 4">DSM 45248</strain>
    </source>
</reference>
<evidence type="ECO:0008006" key="5">
    <source>
        <dbReference type="Google" id="ProtNLM"/>
    </source>
</evidence>
<dbReference type="Proteomes" id="UP000198765">
    <property type="component" value="Chromosome I"/>
</dbReference>
<organism evidence="3 4">
    <name type="scientific">Micromonospora narathiwatensis</name>
    <dbReference type="NCBI Taxonomy" id="299146"/>
    <lineage>
        <taxon>Bacteria</taxon>
        <taxon>Bacillati</taxon>
        <taxon>Actinomycetota</taxon>
        <taxon>Actinomycetes</taxon>
        <taxon>Micromonosporales</taxon>
        <taxon>Micromonosporaceae</taxon>
        <taxon>Micromonospora</taxon>
    </lineage>
</organism>
<dbReference type="OrthoDB" id="3351730at2"/>
<gene>
    <name evidence="3" type="ORF">GA0070621_4878</name>
</gene>
<dbReference type="RefSeq" id="WP_157740038.1">
    <property type="nucleotide sequence ID" value="NZ_LT594324.1"/>
</dbReference>
<evidence type="ECO:0000313" key="4">
    <source>
        <dbReference type="Proteomes" id="UP000198765"/>
    </source>
</evidence>